<dbReference type="RefSeq" id="WP_189772901.1">
    <property type="nucleotide sequence ID" value="NZ_BNCK01000008.1"/>
</dbReference>
<keyword evidence="3" id="KW-1185">Reference proteome</keyword>
<evidence type="ECO:0000313" key="2">
    <source>
        <dbReference type="EMBL" id="GHG01700.1"/>
    </source>
</evidence>
<dbReference type="InterPro" id="IPR008965">
    <property type="entry name" value="CBM2/CBM3_carb-bd_dom_sf"/>
</dbReference>
<reference evidence="2" key="1">
    <citation type="journal article" date="2014" name="Int. J. Syst. Evol. Microbiol.">
        <title>Complete genome sequence of Corynebacterium casei LMG S-19264T (=DSM 44701T), isolated from a smear-ripened cheese.</title>
        <authorList>
            <consortium name="US DOE Joint Genome Institute (JGI-PGF)"/>
            <person name="Walter F."/>
            <person name="Albersmeier A."/>
            <person name="Kalinowski J."/>
            <person name="Ruckert C."/>
        </authorList>
    </citation>
    <scope>NUCLEOTIDE SEQUENCE</scope>
    <source>
        <strain evidence="2">KCTC 42731</strain>
    </source>
</reference>
<comment type="caution">
    <text evidence="2">The sequence shown here is derived from an EMBL/GenBank/DDBJ whole genome shotgun (WGS) entry which is preliminary data.</text>
</comment>
<protein>
    <recommendedName>
        <fullName evidence="4">PEP-CTERM sorting domain-containing protein</fullName>
    </recommendedName>
</protein>
<keyword evidence="1" id="KW-0732">Signal</keyword>
<gene>
    <name evidence="2" type="ORF">GCM10017161_33070</name>
</gene>
<dbReference type="AlphaFoldDB" id="A0A919EMX3"/>
<organism evidence="2 3">
    <name type="scientific">Thalassotalea marina</name>
    <dbReference type="NCBI Taxonomy" id="1673741"/>
    <lineage>
        <taxon>Bacteria</taxon>
        <taxon>Pseudomonadati</taxon>
        <taxon>Pseudomonadota</taxon>
        <taxon>Gammaproteobacteria</taxon>
        <taxon>Alteromonadales</taxon>
        <taxon>Colwelliaceae</taxon>
        <taxon>Thalassotalea</taxon>
    </lineage>
</organism>
<sequence>MKYLLLVLCFLSHAASATLITLDADKANYATNETIELNINVNDMLPDAAELEFDIAFDPVSIEFDFLDIAPSSGVFYDFTDVNAGILTVNLWWFSALDVPAGNFNLATALFTALSDVSPVFNVVSMNQYDELGNLLQPVAVDEPWALVLFATGLIFMSYRRIKA</sequence>
<feature type="chain" id="PRO_5036851340" description="PEP-CTERM sorting domain-containing protein" evidence="1">
    <location>
        <begin position="18"/>
        <end position="164"/>
    </location>
</feature>
<evidence type="ECO:0008006" key="4">
    <source>
        <dbReference type="Google" id="ProtNLM"/>
    </source>
</evidence>
<reference evidence="2" key="2">
    <citation type="submission" date="2020-09" db="EMBL/GenBank/DDBJ databases">
        <authorList>
            <person name="Sun Q."/>
            <person name="Kim S."/>
        </authorList>
    </citation>
    <scope>NUCLEOTIDE SEQUENCE</scope>
    <source>
        <strain evidence="2">KCTC 42731</strain>
    </source>
</reference>
<evidence type="ECO:0000256" key="1">
    <source>
        <dbReference type="SAM" id="SignalP"/>
    </source>
</evidence>
<dbReference type="SUPFAM" id="SSF49384">
    <property type="entry name" value="Carbohydrate-binding domain"/>
    <property type="match status" value="1"/>
</dbReference>
<evidence type="ECO:0000313" key="3">
    <source>
        <dbReference type="Proteomes" id="UP000623842"/>
    </source>
</evidence>
<dbReference type="GO" id="GO:0030246">
    <property type="term" value="F:carbohydrate binding"/>
    <property type="evidence" value="ECO:0007669"/>
    <property type="project" value="InterPro"/>
</dbReference>
<name>A0A919EMX3_9GAMM</name>
<proteinExistence type="predicted"/>
<dbReference type="Proteomes" id="UP000623842">
    <property type="component" value="Unassembled WGS sequence"/>
</dbReference>
<dbReference type="EMBL" id="BNCK01000008">
    <property type="protein sequence ID" value="GHG01700.1"/>
    <property type="molecule type" value="Genomic_DNA"/>
</dbReference>
<feature type="signal peptide" evidence="1">
    <location>
        <begin position="1"/>
        <end position="17"/>
    </location>
</feature>
<accession>A0A919EMX3</accession>
<dbReference type="Gene3D" id="2.60.40.680">
    <property type="match status" value="1"/>
</dbReference>